<organism evidence="2 3">
    <name type="scientific">Paralabilibaculum antarcticum</name>
    <dbReference type="NCBI Taxonomy" id="2912572"/>
    <lineage>
        <taxon>Bacteria</taxon>
        <taxon>Pseudomonadati</taxon>
        <taxon>Bacteroidota</taxon>
        <taxon>Bacteroidia</taxon>
        <taxon>Marinilabiliales</taxon>
        <taxon>Marinifilaceae</taxon>
        <taxon>Paralabilibaculum</taxon>
    </lineage>
</organism>
<dbReference type="SUPFAM" id="SSF109604">
    <property type="entry name" value="HD-domain/PDEase-like"/>
    <property type="match status" value="1"/>
</dbReference>
<keyword evidence="3" id="KW-1185">Reference proteome</keyword>
<dbReference type="Proteomes" id="UP001528920">
    <property type="component" value="Unassembled WGS sequence"/>
</dbReference>
<dbReference type="Pfam" id="PF01966">
    <property type="entry name" value="HD"/>
    <property type="match status" value="1"/>
</dbReference>
<name>A0ABT5VT30_9BACT</name>
<protein>
    <submittedName>
        <fullName evidence="2">HD domain-containing protein</fullName>
    </submittedName>
</protein>
<evidence type="ECO:0000313" key="3">
    <source>
        <dbReference type="Proteomes" id="UP001528920"/>
    </source>
</evidence>
<dbReference type="InterPro" id="IPR006674">
    <property type="entry name" value="HD_domain"/>
</dbReference>
<feature type="domain" description="HD" evidence="1">
    <location>
        <begin position="34"/>
        <end position="152"/>
    </location>
</feature>
<dbReference type="Gene3D" id="1.10.3210.10">
    <property type="entry name" value="Hypothetical protein af1432"/>
    <property type="match status" value="1"/>
</dbReference>
<evidence type="ECO:0000259" key="1">
    <source>
        <dbReference type="PROSITE" id="PS51831"/>
    </source>
</evidence>
<dbReference type="RefSeq" id="WP_275109013.1">
    <property type="nucleotide sequence ID" value="NZ_JAKJSC010000001.1"/>
</dbReference>
<evidence type="ECO:0000313" key="2">
    <source>
        <dbReference type="EMBL" id="MDE5417673.1"/>
    </source>
</evidence>
<dbReference type="EMBL" id="JAKJSC010000001">
    <property type="protein sequence ID" value="MDE5417673.1"/>
    <property type="molecule type" value="Genomic_DNA"/>
</dbReference>
<dbReference type="InterPro" id="IPR006675">
    <property type="entry name" value="HDIG_dom"/>
</dbReference>
<reference evidence="2 3" key="1">
    <citation type="submission" date="2022-01" db="EMBL/GenBank/DDBJ databases">
        <title>Labilibaculum sp. nov, a marine bacterium isolated from Antarctica.</title>
        <authorList>
            <person name="Dai W."/>
        </authorList>
    </citation>
    <scope>NUCLEOTIDE SEQUENCE [LARGE SCALE GENOMIC DNA]</scope>
    <source>
        <strain evidence="2 3">DW002</strain>
    </source>
</reference>
<dbReference type="CDD" id="cd00077">
    <property type="entry name" value="HDc"/>
    <property type="match status" value="1"/>
</dbReference>
<sequence length="259" mass="30212">MREEVYNNIEAWFENYVAGFESEIEEIGTNIELKKNHSFRVSELITELSEEWELDEADLILARIAGLLHDLGRFEQLIKYGTFSDTEQINHIQLGISTLEENNLLSELSDEESKIVIDSIQNHNETLLPKSISPTSLPFVKLVRDADKIDILHIVANYYSNNKQGSNKRLEMELSDKHDISKKVFQSIINEKVVDYKDVMTLNDLKLQQMSLIFDLNSKKSFKIISEKTYLKQIFETMPKKDEVIDTYRQMKIFLENQL</sequence>
<dbReference type="NCBIfam" id="TIGR00277">
    <property type="entry name" value="HDIG"/>
    <property type="match status" value="1"/>
</dbReference>
<proteinExistence type="predicted"/>
<dbReference type="SMART" id="SM00471">
    <property type="entry name" value="HDc"/>
    <property type="match status" value="1"/>
</dbReference>
<accession>A0ABT5VT30</accession>
<comment type="caution">
    <text evidence="2">The sequence shown here is derived from an EMBL/GenBank/DDBJ whole genome shotgun (WGS) entry which is preliminary data.</text>
</comment>
<dbReference type="InterPro" id="IPR003607">
    <property type="entry name" value="HD/PDEase_dom"/>
</dbReference>
<dbReference type="PROSITE" id="PS51831">
    <property type="entry name" value="HD"/>
    <property type="match status" value="1"/>
</dbReference>
<gene>
    <name evidence="2" type="ORF">L3049_06605</name>
</gene>